<dbReference type="GO" id="GO:0005634">
    <property type="term" value="C:nucleus"/>
    <property type="evidence" value="ECO:0007669"/>
    <property type="project" value="TreeGrafter"/>
</dbReference>
<dbReference type="PANTHER" id="PTHR46156:SF1">
    <property type="entry name" value="ZINC FINGER CCCH DOMAIN-CONTAINING PROTEIN 3"/>
    <property type="match status" value="1"/>
</dbReference>
<dbReference type="Gene3D" id="6.10.250.3220">
    <property type="match status" value="1"/>
</dbReference>
<feature type="compositionally biased region" description="Low complexity" evidence="5">
    <location>
        <begin position="126"/>
        <end position="137"/>
    </location>
</feature>
<feature type="zinc finger region" description="C3H1-type" evidence="4">
    <location>
        <begin position="379"/>
        <end position="407"/>
    </location>
</feature>
<proteinExistence type="predicted"/>
<gene>
    <name evidence="7" type="ORF">OOU_Y34scaffold00194g59</name>
</gene>
<dbReference type="EMBL" id="JH793704">
    <property type="protein sequence ID" value="ELQ42746.1"/>
    <property type="molecule type" value="Genomic_DNA"/>
</dbReference>
<feature type="region of interest" description="Disordered" evidence="5">
    <location>
        <begin position="22"/>
        <end position="47"/>
    </location>
</feature>
<feature type="compositionally biased region" description="Polar residues" evidence="5">
    <location>
        <begin position="101"/>
        <end position="110"/>
    </location>
</feature>
<evidence type="ECO:0000256" key="3">
    <source>
        <dbReference type="ARBA" id="ARBA00022833"/>
    </source>
</evidence>
<dbReference type="PANTHER" id="PTHR46156">
    <property type="entry name" value="CCCH ZINGC FINGER"/>
    <property type="match status" value="1"/>
</dbReference>
<protein>
    <submittedName>
        <fullName evidence="7">CCCH zinc finger protein</fullName>
    </submittedName>
</protein>
<evidence type="ECO:0000313" key="7">
    <source>
        <dbReference type="EMBL" id="ELQ42746.1"/>
    </source>
</evidence>
<feature type="compositionally biased region" description="Basic and acidic residues" evidence="5">
    <location>
        <begin position="480"/>
        <end position="492"/>
    </location>
</feature>
<dbReference type="AlphaFoldDB" id="A0AA97P696"/>
<keyword evidence="3 4" id="KW-0862">Zinc</keyword>
<organism evidence="7">
    <name type="scientific">Pyricularia oryzae (strain Y34)</name>
    <name type="common">Rice blast fungus</name>
    <name type="synonym">Magnaporthe oryzae</name>
    <dbReference type="NCBI Taxonomy" id="1143189"/>
    <lineage>
        <taxon>Eukaryota</taxon>
        <taxon>Fungi</taxon>
        <taxon>Dikarya</taxon>
        <taxon>Ascomycota</taxon>
        <taxon>Pezizomycotina</taxon>
        <taxon>Sordariomycetes</taxon>
        <taxon>Sordariomycetidae</taxon>
        <taxon>Magnaporthales</taxon>
        <taxon>Pyriculariaceae</taxon>
        <taxon>Pyricularia</taxon>
    </lineage>
</organism>
<feature type="domain" description="C3H1-type" evidence="6">
    <location>
        <begin position="379"/>
        <end position="407"/>
    </location>
</feature>
<evidence type="ECO:0000259" key="6">
    <source>
        <dbReference type="PROSITE" id="PS50103"/>
    </source>
</evidence>
<dbReference type="Proteomes" id="UP000011086">
    <property type="component" value="Unassembled WGS sequence"/>
</dbReference>
<evidence type="ECO:0000256" key="2">
    <source>
        <dbReference type="ARBA" id="ARBA00022771"/>
    </source>
</evidence>
<feature type="compositionally biased region" description="Basic residues" evidence="5">
    <location>
        <begin position="80"/>
        <end position="99"/>
    </location>
</feature>
<dbReference type="FunFam" id="4.10.1000.10:FF:000035">
    <property type="entry name" value="CCCH zinc finger protein, variant"/>
    <property type="match status" value="1"/>
</dbReference>
<evidence type="ECO:0000256" key="4">
    <source>
        <dbReference type="PROSITE-ProRule" id="PRU00723"/>
    </source>
</evidence>
<dbReference type="Gene3D" id="4.10.1000.10">
    <property type="entry name" value="Zinc finger, CCCH-type"/>
    <property type="match status" value="1"/>
</dbReference>
<feature type="zinc finger region" description="C3H1-type" evidence="4">
    <location>
        <begin position="352"/>
        <end position="378"/>
    </location>
</feature>
<dbReference type="SMART" id="SM00356">
    <property type="entry name" value="ZnF_C3H1"/>
    <property type="match status" value="3"/>
</dbReference>
<feature type="domain" description="C3H1-type" evidence="6">
    <location>
        <begin position="323"/>
        <end position="351"/>
    </location>
</feature>
<evidence type="ECO:0000256" key="5">
    <source>
        <dbReference type="SAM" id="MobiDB-lite"/>
    </source>
</evidence>
<keyword evidence="1 4" id="KW-0479">Metal-binding</keyword>
<reference evidence="7" key="1">
    <citation type="journal article" date="2012" name="PLoS Genet.">
        <title>Comparative analysis of the genomes of two field isolates of the rice blast fungus Magnaporthe oryzae.</title>
        <authorList>
            <person name="Xue M."/>
            <person name="Yang J."/>
            <person name="Li Z."/>
            <person name="Hu S."/>
            <person name="Yao N."/>
            <person name="Dean R.A."/>
            <person name="Zhao W."/>
            <person name="Shen M."/>
            <person name="Zhang H."/>
            <person name="Li C."/>
            <person name="Liu L."/>
            <person name="Cao L."/>
            <person name="Xu X."/>
            <person name="Xing Y."/>
            <person name="Hsiang T."/>
            <person name="Zhang Z."/>
            <person name="Xu J.R."/>
            <person name="Peng Y.L."/>
        </authorList>
    </citation>
    <scope>NUCLEOTIDE SEQUENCE</scope>
    <source>
        <strain evidence="7">Y34</strain>
    </source>
</reference>
<feature type="domain" description="C3H1-type" evidence="6">
    <location>
        <begin position="352"/>
        <end position="378"/>
    </location>
</feature>
<dbReference type="InterPro" id="IPR036855">
    <property type="entry name" value="Znf_CCCH_sf"/>
</dbReference>
<keyword evidence="2 4" id="KW-0863">Zinc-finger</keyword>
<feature type="zinc finger region" description="C3H1-type" evidence="4">
    <location>
        <begin position="323"/>
        <end position="351"/>
    </location>
</feature>
<evidence type="ECO:0000256" key="1">
    <source>
        <dbReference type="ARBA" id="ARBA00022723"/>
    </source>
</evidence>
<dbReference type="PROSITE" id="PS50103">
    <property type="entry name" value="ZF_C3H1"/>
    <property type="match status" value="3"/>
</dbReference>
<feature type="compositionally biased region" description="Acidic residues" evidence="5">
    <location>
        <begin position="441"/>
        <end position="479"/>
    </location>
</feature>
<sequence>MSSAEDQDLLARIGQLAGQINRHKSQQAGVGDSAPAPNPTPSHHYHPYHCMFSRHHYTGHRFDKLQAAGHASQPWGRGRGSYRSRGARGGHVAPHRHRTLILNTNTTSDVTGDGTKSGAPQSAGLASASSPFSTSPSWVTKKDRNLQLINSAVYERESLARSIGAAEARRQKFKMLNQRERAKLLRHFQSGSHATMARPATNASATQYEVIIEGIKFHVAKNGSKLVKVADNNAPKATPKQAVVGGVKFLRSRNGNMVRHDIVKAQRYDPRPPSCGTLTEKFSRQNGPVRKPLRHSTATVTWLNARKWASIESCPLCRYQHDPLKVAICKDFLLKGDCIGGDSCDLSHEPTPERTPACLHFAKGNCNNPQCRYTHVQVTPGSLVCRDFGIYGYCNKGSNCEDRHVFECPDFSNTGHCKIKGCKLTHRERASVLRKAVASKDEDDSEMEDVSSDEDDESVDSNDVDSDAVDEFLGEDEKSDVDPDEFKEYIQL</sequence>
<accession>A0AA97P696</accession>
<dbReference type="GO" id="GO:0008270">
    <property type="term" value="F:zinc ion binding"/>
    <property type="evidence" value="ECO:0007669"/>
    <property type="project" value="UniProtKB-KW"/>
</dbReference>
<feature type="region of interest" description="Disordered" evidence="5">
    <location>
        <begin position="435"/>
        <end position="492"/>
    </location>
</feature>
<dbReference type="SUPFAM" id="SSF90229">
    <property type="entry name" value="CCCH zinc finger"/>
    <property type="match status" value="2"/>
</dbReference>
<dbReference type="InterPro" id="IPR000571">
    <property type="entry name" value="Znf_CCCH"/>
</dbReference>
<feature type="region of interest" description="Disordered" evidence="5">
    <location>
        <begin position="69"/>
        <end position="137"/>
    </location>
</feature>
<name>A0AA97P696_PYRO3</name>